<comment type="caution">
    <text evidence="3">The sequence shown here is derived from an EMBL/GenBank/DDBJ whole genome shotgun (WGS) entry which is preliminary data.</text>
</comment>
<evidence type="ECO:0000313" key="4">
    <source>
        <dbReference type="Proteomes" id="UP000241010"/>
    </source>
</evidence>
<evidence type="ECO:0000256" key="1">
    <source>
        <dbReference type="ARBA" id="ARBA00022679"/>
    </source>
</evidence>
<accession>A0A2T4JQU7</accession>
<proteinExistence type="predicted"/>
<dbReference type="Gene3D" id="3.40.630.30">
    <property type="match status" value="1"/>
</dbReference>
<sequence>MRTASGVELRDLAIGDAGWIIARHAEVYAAEEGFDISFEALVADVLARFIRSRDPSRERAFIAWKDGRRIGSIFCVRLTDEIAKIRLFFLDPDMRGRGIGRELLQACMAYAREKGYRRMELWTHASDRAAAALYLSVGFTLVTSHPTHAFGCEVVEQEWEIVL</sequence>
<dbReference type="InterPro" id="IPR000182">
    <property type="entry name" value="GNAT_dom"/>
</dbReference>
<evidence type="ECO:0000259" key="2">
    <source>
        <dbReference type="PROSITE" id="PS51186"/>
    </source>
</evidence>
<evidence type="ECO:0000313" key="3">
    <source>
        <dbReference type="EMBL" id="PTE20301.1"/>
    </source>
</evidence>
<protein>
    <submittedName>
        <fullName evidence="3">N-acetyltransferase</fullName>
    </submittedName>
</protein>
<keyword evidence="4" id="KW-1185">Reference proteome</keyword>
<feature type="domain" description="N-acetyltransferase" evidence="2">
    <location>
        <begin position="20"/>
        <end position="163"/>
    </location>
</feature>
<dbReference type="InterPro" id="IPR050769">
    <property type="entry name" value="NAT_camello-type"/>
</dbReference>
<keyword evidence="1 3" id="KW-0808">Transferase</keyword>
<dbReference type="GO" id="GO:0008080">
    <property type="term" value="F:N-acetyltransferase activity"/>
    <property type="evidence" value="ECO:0007669"/>
    <property type="project" value="InterPro"/>
</dbReference>
<dbReference type="SUPFAM" id="SSF55729">
    <property type="entry name" value="Acyl-CoA N-acyltransferases (Nat)"/>
    <property type="match status" value="1"/>
</dbReference>
<dbReference type="InterPro" id="IPR016181">
    <property type="entry name" value="Acyl_CoA_acyltransferase"/>
</dbReference>
<dbReference type="OrthoDB" id="273614at2"/>
<dbReference type="Proteomes" id="UP000241010">
    <property type="component" value="Unassembled WGS sequence"/>
</dbReference>
<organism evidence="3 4">
    <name type="scientific">Cereibacter changlensis JA139</name>
    <dbReference type="NCBI Taxonomy" id="1188249"/>
    <lineage>
        <taxon>Bacteria</taxon>
        <taxon>Pseudomonadati</taxon>
        <taxon>Pseudomonadota</taxon>
        <taxon>Alphaproteobacteria</taxon>
        <taxon>Rhodobacterales</taxon>
        <taxon>Paracoccaceae</taxon>
        <taxon>Cereibacter</taxon>
    </lineage>
</organism>
<reference evidence="3 4" key="1">
    <citation type="submission" date="2018-03" db="EMBL/GenBank/DDBJ databases">
        <title>Cereibacter changlensis.</title>
        <authorList>
            <person name="Meyer T.E."/>
            <person name="Miller S."/>
            <person name="Lodha T."/>
            <person name="Gandham S."/>
            <person name="Chintalapati S."/>
            <person name="Chintalapati V.R."/>
        </authorList>
    </citation>
    <scope>NUCLEOTIDE SEQUENCE [LARGE SCALE GENOMIC DNA]</scope>
    <source>
        <strain evidence="3 4">JA139</strain>
    </source>
</reference>
<dbReference type="RefSeq" id="WP_107665283.1">
    <property type="nucleotide sequence ID" value="NZ_PZKG01000118.1"/>
</dbReference>
<dbReference type="AlphaFoldDB" id="A0A2T4JQU7"/>
<name>A0A2T4JQU7_9RHOB</name>
<dbReference type="CDD" id="cd04301">
    <property type="entry name" value="NAT_SF"/>
    <property type="match status" value="1"/>
</dbReference>
<gene>
    <name evidence="3" type="ORF">C5F48_18315</name>
</gene>
<dbReference type="PANTHER" id="PTHR13947:SF37">
    <property type="entry name" value="LD18367P"/>
    <property type="match status" value="1"/>
</dbReference>
<dbReference type="EMBL" id="PZKG01000118">
    <property type="protein sequence ID" value="PTE20301.1"/>
    <property type="molecule type" value="Genomic_DNA"/>
</dbReference>
<dbReference type="PROSITE" id="PS51186">
    <property type="entry name" value="GNAT"/>
    <property type="match status" value="1"/>
</dbReference>
<dbReference type="PANTHER" id="PTHR13947">
    <property type="entry name" value="GNAT FAMILY N-ACETYLTRANSFERASE"/>
    <property type="match status" value="1"/>
</dbReference>
<dbReference type="Pfam" id="PF00583">
    <property type="entry name" value="Acetyltransf_1"/>
    <property type="match status" value="1"/>
</dbReference>